<dbReference type="FunCoup" id="F6S931">
    <property type="interactions" value="3"/>
</dbReference>
<dbReference type="InterPro" id="IPR010007">
    <property type="entry name" value="SPAN-X_fam"/>
</dbReference>
<dbReference type="Pfam" id="PF07458">
    <property type="entry name" value="SPAN-X"/>
    <property type="match status" value="1"/>
</dbReference>
<accession>F6S931</accession>
<evidence type="ECO:0000313" key="4">
    <source>
        <dbReference type="Proteomes" id="UP000006718"/>
    </source>
</evidence>
<sequence length="167" mass="18857">MERPTSSTNGEKMKSPCESNNKKNDEMQEAPNRVLAPKQSFQKAKTVEYLTVIVYYYRKGKKINSNQLENDQSQENSINPGQEEEDEDLDSSELSSQEDEDLYSSEISSQEDEDLDSSEGSSQGYEDLDSFEISSQEDEDLFSSEISSQEDEDPDLSEGSSQEGEED</sequence>
<reference evidence="4" key="1">
    <citation type="journal article" date="2007" name="Science">
        <title>Evolutionary and biomedical insights from the rhesus macaque genome.</title>
        <authorList>
            <person name="Gibbs R.A."/>
            <person name="Rogers J."/>
            <person name="Katze M.G."/>
            <person name="Bumgarner R."/>
            <person name="Weinstock G.M."/>
            <person name="Mardis E.R."/>
            <person name="Remington K.A."/>
            <person name="Strausberg R.L."/>
            <person name="Venter J.C."/>
            <person name="Wilson R.K."/>
            <person name="Batzer M.A."/>
            <person name="Bustamante C.D."/>
            <person name="Eichler E.E."/>
            <person name="Hahn M.W."/>
            <person name="Hardison R.C."/>
            <person name="Makova K.D."/>
            <person name="Miller W."/>
            <person name="Milosavljevic A."/>
            <person name="Palermo R.E."/>
            <person name="Siepel A."/>
            <person name="Sikela J.M."/>
            <person name="Attaway T."/>
            <person name="Bell S."/>
            <person name="Bernard K.E."/>
            <person name="Buhay C.J."/>
            <person name="Chandrabose M.N."/>
            <person name="Dao M."/>
            <person name="Davis C."/>
            <person name="Delehaunty K.D."/>
            <person name="Ding Y."/>
            <person name="Dinh H.H."/>
            <person name="Dugan-Rocha S."/>
            <person name="Fulton L.A."/>
            <person name="Gabisi R.A."/>
            <person name="Garner T.T."/>
            <person name="Godfrey J."/>
            <person name="Hawes A.C."/>
            <person name="Hernandez J."/>
            <person name="Hines S."/>
            <person name="Holder M."/>
            <person name="Hume J."/>
            <person name="Jhangiani S.N."/>
            <person name="Joshi V."/>
            <person name="Khan Z.M."/>
            <person name="Kirkness E.F."/>
            <person name="Cree A."/>
            <person name="Fowler R.G."/>
            <person name="Lee S."/>
            <person name="Lewis L.R."/>
            <person name="Li Z."/>
            <person name="Liu Y.-S."/>
            <person name="Moore S.M."/>
            <person name="Muzny D."/>
            <person name="Nazareth L.V."/>
            <person name="Ngo D.N."/>
            <person name="Okwuonu G.O."/>
            <person name="Pai G."/>
            <person name="Parker D."/>
            <person name="Paul H.A."/>
            <person name="Pfannkoch C."/>
            <person name="Pohl C.S."/>
            <person name="Rogers Y.-H.C."/>
            <person name="Ruiz S.J."/>
            <person name="Sabo A."/>
            <person name="Santibanez J."/>
            <person name="Schneider B.W."/>
            <person name="Smith S.M."/>
            <person name="Sodergren E."/>
            <person name="Svatek A.F."/>
            <person name="Utterback T.R."/>
            <person name="Vattathil S."/>
            <person name="Warren W."/>
            <person name="White C.S."/>
            <person name="Chinwalla A.T."/>
            <person name="Feng Y."/>
            <person name="Halpern A.L."/>
            <person name="Hillier L.W."/>
            <person name="Huang X."/>
            <person name="Minx P."/>
            <person name="Nelson J.O."/>
            <person name="Pepin K.H."/>
            <person name="Qin X."/>
            <person name="Sutton G.G."/>
            <person name="Venter E."/>
            <person name="Walenz B.P."/>
            <person name="Wallis J.W."/>
            <person name="Worley K.C."/>
            <person name="Yang S.-P."/>
            <person name="Jones S.M."/>
            <person name="Marra M.A."/>
            <person name="Rocchi M."/>
            <person name="Schein J.E."/>
            <person name="Baertsch R."/>
            <person name="Clarke L."/>
            <person name="Csuros M."/>
            <person name="Glasscock J."/>
            <person name="Harris R.A."/>
            <person name="Havlak P."/>
            <person name="Jackson A.R."/>
            <person name="Jiang H."/>
            <person name="Liu Y."/>
            <person name="Messina D.N."/>
            <person name="Shen Y."/>
            <person name="Song H.X.-Z."/>
            <person name="Wylie T."/>
            <person name="Zhang L."/>
            <person name="Birney E."/>
            <person name="Han K."/>
            <person name="Konkel M.K."/>
            <person name="Lee J."/>
            <person name="Smit A.F.A."/>
            <person name="Ullmer B."/>
            <person name="Wang H."/>
            <person name="Xing J."/>
            <person name="Burhans R."/>
            <person name="Cheng Z."/>
            <person name="Karro J.E."/>
            <person name="Ma J."/>
            <person name="Raney B."/>
            <person name="She X."/>
            <person name="Cox M.J."/>
            <person name="Demuth J.P."/>
            <person name="Dumas L.J."/>
            <person name="Han S.-G."/>
            <person name="Hopkins J."/>
            <person name="Karimpour-Fard A."/>
            <person name="Kim Y.H."/>
            <person name="Pollack J.R."/>
            <person name="Vinar T."/>
            <person name="Addo-Quaye C."/>
            <person name="Degenhardt J."/>
            <person name="Denby A."/>
            <person name="Hubisz M.J."/>
            <person name="Indap A."/>
            <person name="Kosiol C."/>
            <person name="Lahn B.T."/>
            <person name="Lawson H.A."/>
            <person name="Marklein A."/>
            <person name="Nielsen R."/>
            <person name="Vallender E.J."/>
            <person name="Clark A.G."/>
            <person name="Ferguson B."/>
            <person name="Hernandez R.D."/>
            <person name="Hirani K."/>
            <person name="Kehrer-Sawatzki H."/>
            <person name="Kolb J."/>
            <person name="Patil S."/>
            <person name="Pu L.-L."/>
            <person name="Ren Y."/>
            <person name="Smith D.G."/>
            <person name="Wheeler D.A."/>
            <person name="Schenck I."/>
            <person name="Ball E.V."/>
            <person name="Chen R."/>
            <person name="Cooper D.N."/>
            <person name="Giardine B."/>
            <person name="Hsu F."/>
            <person name="Kent W.J."/>
            <person name="Lesk A."/>
            <person name="Nelson D.L."/>
            <person name="O'brien W.E."/>
            <person name="Pruefer K."/>
            <person name="Stenson P.D."/>
            <person name="Wallace J.C."/>
            <person name="Ke H."/>
            <person name="Liu X.-M."/>
            <person name="Wang P."/>
            <person name="Xiang A.P."/>
            <person name="Yang F."/>
            <person name="Barber G.P."/>
            <person name="Haussler D."/>
            <person name="Karolchik D."/>
            <person name="Kern A.D."/>
            <person name="Kuhn R.M."/>
            <person name="Smith K.E."/>
            <person name="Zwieg A.S."/>
        </authorList>
    </citation>
    <scope>NUCLEOTIDE SEQUENCE [LARGE SCALE GENOMIC DNA]</scope>
    <source>
        <strain evidence="4">17573</strain>
    </source>
</reference>
<dbReference type="Ensembl" id="ENSMMUT00000021576.4">
    <property type="protein sequence ID" value="ENSMMUP00000020180.4"/>
    <property type="gene ID" value="ENSMMUG00000001114.4"/>
</dbReference>
<keyword evidence="4" id="KW-1185">Reference proteome</keyword>
<dbReference type="ExpressionAtlas" id="F6S931">
    <property type="expression patterns" value="baseline"/>
</dbReference>
<dbReference type="PaxDb" id="9544-ENSMMUP00000020180"/>
<gene>
    <name evidence="3" type="primary">LOC700794</name>
</gene>
<dbReference type="eggNOG" id="ENOG502SCZ0">
    <property type="taxonomic scope" value="Eukaryota"/>
</dbReference>
<dbReference type="GeneTree" id="ENSGT00940000163956"/>
<feature type="compositionally biased region" description="Acidic residues" evidence="2">
    <location>
        <begin position="126"/>
        <end position="156"/>
    </location>
</feature>
<dbReference type="OrthoDB" id="10387074at2759"/>
<name>F6S931_MACMU</name>
<evidence type="ECO:0000256" key="1">
    <source>
        <dbReference type="ARBA" id="ARBA00006323"/>
    </source>
</evidence>
<dbReference type="Proteomes" id="UP000006718">
    <property type="component" value="Chromosome X"/>
</dbReference>
<feature type="compositionally biased region" description="Basic and acidic residues" evidence="2">
    <location>
        <begin position="11"/>
        <end position="26"/>
    </location>
</feature>
<dbReference type="Bgee" id="ENSMMUG00000001114">
    <property type="expression patterns" value="Expressed in spermatid and 3 other cell types or tissues"/>
</dbReference>
<dbReference type="VEuPathDB" id="HostDB:ENSMMUG00000001114"/>
<organism evidence="3 4">
    <name type="scientific">Macaca mulatta</name>
    <name type="common">Rhesus macaque</name>
    <dbReference type="NCBI Taxonomy" id="9544"/>
    <lineage>
        <taxon>Eukaryota</taxon>
        <taxon>Metazoa</taxon>
        <taxon>Chordata</taxon>
        <taxon>Craniata</taxon>
        <taxon>Vertebrata</taxon>
        <taxon>Euteleostomi</taxon>
        <taxon>Mammalia</taxon>
        <taxon>Eutheria</taxon>
        <taxon>Euarchontoglires</taxon>
        <taxon>Primates</taxon>
        <taxon>Haplorrhini</taxon>
        <taxon>Catarrhini</taxon>
        <taxon>Cercopithecidae</taxon>
        <taxon>Cercopithecinae</taxon>
        <taxon>Macaca</taxon>
    </lineage>
</organism>
<feature type="compositionally biased region" description="Polar residues" evidence="2">
    <location>
        <begin position="1"/>
        <end position="10"/>
    </location>
</feature>
<dbReference type="STRING" id="9544.ENSMMUP00000020180"/>
<feature type="compositionally biased region" description="Polar residues" evidence="2">
    <location>
        <begin position="158"/>
        <end position="167"/>
    </location>
</feature>
<feature type="compositionally biased region" description="Polar residues" evidence="2">
    <location>
        <begin position="63"/>
        <end position="80"/>
    </location>
</feature>
<reference evidence="3" key="3">
    <citation type="submission" date="2025-08" db="UniProtKB">
        <authorList>
            <consortium name="Ensembl"/>
        </authorList>
    </citation>
    <scope>IDENTIFICATION</scope>
    <source>
        <strain evidence="3">17573</strain>
    </source>
</reference>
<proteinExistence type="inferred from homology"/>
<feature type="compositionally biased region" description="Acidic residues" evidence="2">
    <location>
        <begin position="82"/>
        <end position="117"/>
    </location>
</feature>
<feature type="region of interest" description="Disordered" evidence="2">
    <location>
        <begin position="63"/>
        <end position="167"/>
    </location>
</feature>
<protein>
    <submittedName>
        <fullName evidence="3">SPANX family member N2</fullName>
    </submittedName>
</protein>
<evidence type="ECO:0000256" key="2">
    <source>
        <dbReference type="SAM" id="MobiDB-lite"/>
    </source>
</evidence>
<dbReference type="AlphaFoldDB" id="F6S931"/>
<feature type="region of interest" description="Disordered" evidence="2">
    <location>
        <begin position="1"/>
        <end position="41"/>
    </location>
</feature>
<reference evidence="3" key="4">
    <citation type="submission" date="2025-09" db="UniProtKB">
        <authorList>
            <consortium name="Ensembl"/>
        </authorList>
    </citation>
    <scope>IDENTIFICATION</scope>
    <source>
        <strain evidence="3">17573</strain>
    </source>
</reference>
<reference evidence="3" key="2">
    <citation type="submission" date="2019-01" db="EMBL/GenBank/DDBJ databases">
        <authorList>
            <person name="Graves T."/>
            <person name="Eichler E.E."/>
            <person name="Wilson R.K."/>
        </authorList>
    </citation>
    <scope>NUCLEOTIDE SEQUENCE [LARGE SCALE GENOMIC DNA]</scope>
    <source>
        <strain evidence="3">17573</strain>
    </source>
</reference>
<comment type="similarity">
    <text evidence="1">Belongs to the SPAN-X family.</text>
</comment>
<evidence type="ECO:0000313" key="3">
    <source>
        <dbReference type="Ensembl" id="ENSMMUP00000020180.4"/>
    </source>
</evidence>
<dbReference type="InParanoid" id="F6S931"/>